<name>A0A0S2DP82_LYSEN</name>
<organism evidence="1 2">
    <name type="scientific">Lysobacter enzymogenes</name>
    <dbReference type="NCBI Taxonomy" id="69"/>
    <lineage>
        <taxon>Bacteria</taxon>
        <taxon>Pseudomonadati</taxon>
        <taxon>Pseudomonadota</taxon>
        <taxon>Gammaproteobacteria</taxon>
        <taxon>Lysobacterales</taxon>
        <taxon>Lysobacteraceae</taxon>
        <taxon>Lysobacter</taxon>
    </lineage>
</organism>
<dbReference type="AlphaFoldDB" id="A0A0S2DP82"/>
<evidence type="ECO:0000313" key="2">
    <source>
        <dbReference type="Proteomes" id="UP000061569"/>
    </source>
</evidence>
<dbReference type="Proteomes" id="UP000061569">
    <property type="component" value="Chromosome"/>
</dbReference>
<dbReference type="PATRIC" id="fig|69.6.peg.4774"/>
<gene>
    <name evidence="1" type="ORF">GLE_4844</name>
</gene>
<dbReference type="EMBL" id="CP013140">
    <property type="protein sequence ID" value="ALN60185.1"/>
    <property type="molecule type" value="Genomic_DNA"/>
</dbReference>
<evidence type="ECO:0000313" key="1">
    <source>
        <dbReference type="EMBL" id="ALN60185.1"/>
    </source>
</evidence>
<protein>
    <submittedName>
        <fullName evidence="1">Uncharacterized protein</fullName>
    </submittedName>
</protein>
<sequence>MLFRNGALRRAVFVCAPEAPVGAARAATATLRTPAQPVSGVSLPGCGGCRRRLRCRGRGLRRSYRTGMRDGAI</sequence>
<proteinExistence type="predicted"/>
<dbReference type="STRING" id="69.GLE_4844"/>
<dbReference type="KEGG" id="lez:GLE_4844"/>
<reference evidence="1 2" key="1">
    <citation type="submission" date="2015-11" db="EMBL/GenBank/DDBJ databases">
        <title>Genome sequences of Lysobacter enzymogenes strain C3 and Lysobacter antibioticus ATCC 29479.</title>
        <authorList>
            <person name="Kobayashi D.Y."/>
        </authorList>
    </citation>
    <scope>NUCLEOTIDE SEQUENCE [LARGE SCALE GENOMIC DNA]</scope>
    <source>
        <strain evidence="1 2">C3</strain>
    </source>
</reference>
<accession>A0A0S2DP82</accession>